<dbReference type="RefSeq" id="WP_166826086.1">
    <property type="nucleotide sequence ID" value="NZ_JAAOLX010000005.1"/>
</dbReference>
<gene>
    <name evidence="3" type="ORF">HA050_11595</name>
</gene>
<proteinExistence type="predicted"/>
<reference evidence="3 4" key="1">
    <citation type="submission" date="2020-03" db="EMBL/GenBank/DDBJ databases">
        <title>Draft genome sequence of environmentally isolated violet-colored cultures.</title>
        <authorList>
            <person name="Wilson H.S."/>
        </authorList>
    </citation>
    <scope>NUCLEOTIDE SEQUENCE [LARGE SCALE GENOMIC DNA]</scope>
    <source>
        <strain evidence="3 4">HSC-16F04</strain>
    </source>
</reference>
<comment type="caution">
    <text evidence="3">The sequence shown here is derived from an EMBL/GenBank/DDBJ whole genome shotgun (WGS) entry which is preliminary data.</text>
</comment>
<protein>
    <recommendedName>
        <fullName evidence="5">Shufflon system plasmid conjugative transfer pilus tip adhesin PilV</fullName>
    </recommendedName>
</protein>
<dbReference type="EMBL" id="JAAOLX010000005">
    <property type="protein sequence ID" value="NHQ86761.1"/>
    <property type="molecule type" value="Genomic_DNA"/>
</dbReference>
<evidence type="ECO:0000313" key="4">
    <source>
        <dbReference type="Proteomes" id="UP000712570"/>
    </source>
</evidence>
<evidence type="ECO:0000256" key="1">
    <source>
        <dbReference type="SAM" id="MobiDB-lite"/>
    </source>
</evidence>
<evidence type="ECO:0008006" key="5">
    <source>
        <dbReference type="Google" id="ProtNLM"/>
    </source>
</evidence>
<accession>A0ABX0L087</accession>
<name>A0ABX0L087_9NEIS</name>
<keyword evidence="2" id="KW-1133">Transmembrane helix</keyword>
<feature type="transmembrane region" description="Helical" evidence="2">
    <location>
        <begin position="12"/>
        <end position="31"/>
    </location>
</feature>
<dbReference type="Proteomes" id="UP000712570">
    <property type="component" value="Unassembled WGS sequence"/>
</dbReference>
<organism evidence="3 4">
    <name type="scientific">Iodobacter violaceini</name>
    <dbReference type="NCBI Taxonomy" id="3044271"/>
    <lineage>
        <taxon>Bacteria</taxon>
        <taxon>Pseudomonadati</taxon>
        <taxon>Pseudomonadota</taxon>
        <taxon>Betaproteobacteria</taxon>
        <taxon>Neisseriales</taxon>
        <taxon>Chitinibacteraceae</taxon>
        <taxon>Iodobacter</taxon>
    </lineage>
</organism>
<feature type="region of interest" description="Disordered" evidence="1">
    <location>
        <begin position="343"/>
        <end position="365"/>
    </location>
</feature>
<sequence>MKKIQSKQRGYLLLEMMIVMTITAIILGGFIHSSAQERKQRRVDTYAQQLKNLGNTIEGQYLTKVYALLQSGAPVPGFANPSNPSIAELKAAHYLPVDFPEKGKMGGNFVIEMTLVPAGCTPPACDVQMIVRGSEPVYHQGTTDPDPARAASAAHDGGADFGFSRLDTKNLITGTAGDWRINNPINKPGMLAFRRGYMSSGWGQFVRTDGSTPINGNQVINGNASINGNTTLTGRTDINGNTTDANGNILIRGMTKMEMDMEVQGAIKGWNTISAETLKAYKDILAGGQFNGNGGGLNNIQYANKAGEAAWANKAGDADRAAWADKAGWIDCKNVDRTDSGNACKNVPPNTTSPPSPNYTEQAISSGSIPVAGDPVYSSWTIKVGQGGGGWHWVTYSGYVTQWIFNGGGNKCTNVNGDPACNVGGLFADPGGAFSGGYFTSCQIKFNGDTNILHGGPTMNAGDSKTINGRLHYKWNIYIDTNELTLYGAGGSYNNPPYAGRSAIDYVCYGMV</sequence>
<evidence type="ECO:0000313" key="3">
    <source>
        <dbReference type="EMBL" id="NHQ86761.1"/>
    </source>
</evidence>
<keyword evidence="2" id="KW-0812">Transmembrane</keyword>
<evidence type="ECO:0000256" key="2">
    <source>
        <dbReference type="SAM" id="Phobius"/>
    </source>
</evidence>
<keyword evidence="2" id="KW-0472">Membrane</keyword>
<keyword evidence="4" id="KW-1185">Reference proteome</keyword>